<dbReference type="KEGG" id="adl:AURDEDRAFT_176737"/>
<organism evidence="2 3">
    <name type="scientific">Auricularia subglabra (strain TFB-10046 / SS5)</name>
    <name type="common">White-rot fungus</name>
    <name type="synonym">Auricularia delicata (strain TFB10046)</name>
    <dbReference type="NCBI Taxonomy" id="717982"/>
    <lineage>
        <taxon>Eukaryota</taxon>
        <taxon>Fungi</taxon>
        <taxon>Dikarya</taxon>
        <taxon>Basidiomycota</taxon>
        <taxon>Agaricomycotina</taxon>
        <taxon>Agaricomycetes</taxon>
        <taxon>Auriculariales</taxon>
        <taxon>Auriculariaceae</taxon>
        <taxon>Auricularia</taxon>
    </lineage>
</organism>
<dbReference type="AlphaFoldDB" id="J0LCG4"/>
<proteinExistence type="predicted"/>
<dbReference type="EMBL" id="JH687980">
    <property type="protein sequence ID" value="EJD34206.1"/>
    <property type="molecule type" value="Genomic_DNA"/>
</dbReference>
<reference evidence="3" key="1">
    <citation type="journal article" date="2012" name="Science">
        <title>The Paleozoic origin of enzymatic lignin decomposition reconstructed from 31 fungal genomes.</title>
        <authorList>
            <person name="Floudas D."/>
            <person name="Binder M."/>
            <person name="Riley R."/>
            <person name="Barry K."/>
            <person name="Blanchette R.A."/>
            <person name="Henrissat B."/>
            <person name="Martinez A.T."/>
            <person name="Otillar R."/>
            <person name="Spatafora J.W."/>
            <person name="Yadav J.S."/>
            <person name="Aerts A."/>
            <person name="Benoit I."/>
            <person name="Boyd A."/>
            <person name="Carlson A."/>
            <person name="Copeland A."/>
            <person name="Coutinho P.M."/>
            <person name="de Vries R.P."/>
            <person name="Ferreira P."/>
            <person name="Findley K."/>
            <person name="Foster B."/>
            <person name="Gaskell J."/>
            <person name="Glotzer D."/>
            <person name="Gorecki P."/>
            <person name="Heitman J."/>
            <person name="Hesse C."/>
            <person name="Hori C."/>
            <person name="Igarashi K."/>
            <person name="Jurgens J.A."/>
            <person name="Kallen N."/>
            <person name="Kersten P."/>
            <person name="Kohler A."/>
            <person name="Kuees U."/>
            <person name="Kumar T.K.A."/>
            <person name="Kuo A."/>
            <person name="LaButti K."/>
            <person name="Larrondo L.F."/>
            <person name="Lindquist E."/>
            <person name="Ling A."/>
            <person name="Lombard V."/>
            <person name="Lucas S."/>
            <person name="Lundell T."/>
            <person name="Martin R."/>
            <person name="McLaughlin D.J."/>
            <person name="Morgenstern I."/>
            <person name="Morin E."/>
            <person name="Murat C."/>
            <person name="Nagy L.G."/>
            <person name="Nolan M."/>
            <person name="Ohm R.A."/>
            <person name="Patyshakuliyeva A."/>
            <person name="Rokas A."/>
            <person name="Ruiz-Duenas F.J."/>
            <person name="Sabat G."/>
            <person name="Salamov A."/>
            <person name="Samejima M."/>
            <person name="Schmutz J."/>
            <person name="Slot J.C."/>
            <person name="St John F."/>
            <person name="Stenlid J."/>
            <person name="Sun H."/>
            <person name="Sun S."/>
            <person name="Syed K."/>
            <person name="Tsang A."/>
            <person name="Wiebenga A."/>
            <person name="Young D."/>
            <person name="Pisabarro A."/>
            <person name="Eastwood D.C."/>
            <person name="Martin F."/>
            <person name="Cullen D."/>
            <person name="Grigoriev I.V."/>
            <person name="Hibbett D.S."/>
        </authorList>
    </citation>
    <scope>NUCLEOTIDE SEQUENCE [LARGE SCALE GENOMIC DNA]</scope>
    <source>
        <strain evidence="3">TFB10046</strain>
    </source>
</reference>
<evidence type="ECO:0000256" key="1">
    <source>
        <dbReference type="SAM" id="MobiDB-lite"/>
    </source>
</evidence>
<gene>
    <name evidence="2" type="ORF">AURDEDRAFT_176737</name>
</gene>
<feature type="region of interest" description="Disordered" evidence="1">
    <location>
        <begin position="15"/>
        <end position="90"/>
    </location>
</feature>
<accession>J0LCG4</accession>
<keyword evidence="3" id="KW-1185">Reference proteome</keyword>
<feature type="compositionally biased region" description="Polar residues" evidence="1">
    <location>
        <begin position="22"/>
        <end position="50"/>
    </location>
</feature>
<evidence type="ECO:0000313" key="2">
    <source>
        <dbReference type="EMBL" id="EJD34206.1"/>
    </source>
</evidence>
<name>J0LCG4_AURST</name>
<protein>
    <submittedName>
        <fullName evidence="2">Uncharacterized protein</fullName>
    </submittedName>
</protein>
<dbReference type="Proteomes" id="UP000006514">
    <property type="component" value="Unassembled WGS sequence"/>
</dbReference>
<sequence length="117" mass="12641">MCSTWLTIPNAVDRTGALQLPPNGSTSSMTATRLSTSSQKSTARTPTQSRIIPRQPAVFGSPDPFHSMDRFDSFSLASPQHSPTSPTSLRTSLRYYGIHSRTAGRTNAESGLELVDT</sequence>
<evidence type="ECO:0000313" key="3">
    <source>
        <dbReference type="Proteomes" id="UP000006514"/>
    </source>
</evidence>
<dbReference type="InParanoid" id="J0LCG4"/>